<comment type="caution">
    <text evidence="1">The sequence shown here is derived from an EMBL/GenBank/DDBJ whole genome shotgun (WGS) entry which is preliminary data.</text>
</comment>
<sequence length="452" mass="50866">MSSIIPTDVHSLPPELLAQIFDYLATSFMFREGEMHSKCQKQYFCMIGTPLDSARSPYQWLSVTEVCHYWRDVALSTSSLWSNFTLSNMAMTNTMLERSSARVGRDIAIQARLERECQEQLKTFNYIVSQVSRVSSLDLVIDKESLEEIAPSLSNMDPHCLKKLSLVHDRHGSILCGIPDFHFPSLTEFSASEIEFRALKPYLLPTLRSLSVYFVSDRCRYQLPELLSVLESMPLLEDLTLVGALQATPSIAVAQLDVINERSVVFSHLKSLHISDYGVTVASFLAHVTLVKPAKLFLRLTAFYNSNELRLALDSFRTFIPRIVEYCWKDTLKSILLRSNEEEGELELKAWIRNPLYGVTAPPLQSDADLIVLVESGRRLLMSAIEGLCSALNPSLNHIHSAHLLGKSTDMLQMLDSLNSLNYLRLSSNNLQSSDLVLASSKLRPDGMLVTV</sequence>
<accession>A0AAW0FXM6</accession>
<dbReference type="EMBL" id="JASBNA010000019">
    <property type="protein sequence ID" value="KAK7685813.1"/>
    <property type="molecule type" value="Genomic_DNA"/>
</dbReference>
<proteinExistence type="predicted"/>
<protein>
    <recommendedName>
        <fullName evidence="3">F-box domain-containing protein</fullName>
    </recommendedName>
</protein>
<dbReference type="Proteomes" id="UP001385951">
    <property type="component" value="Unassembled WGS sequence"/>
</dbReference>
<dbReference type="AlphaFoldDB" id="A0AAW0FXM6"/>
<evidence type="ECO:0000313" key="2">
    <source>
        <dbReference type="Proteomes" id="UP001385951"/>
    </source>
</evidence>
<evidence type="ECO:0000313" key="1">
    <source>
        <dbReference type="EMBL" id="KAK7685813.1"/>
    </source>
</evidence>
<dbReference type="Gene3D" id="1.20.1280.50">
    <property type="match status" value="1"/>
</dbReference>
<keyword evidence="2" id="KW-1185">Reference proteome</keyword>
<name>A0AAW0FXM6_9APHY</name>
<gene>
    <name evidence="1" type="ORF">QCA50_011159</name>
</gene>
<organism evidence="1 2">
    <name type="scientific">Cerrena zonata</name>
    <dbReference type="NCBI Taxonomy" id="2478898"/>
    <lineage>
        <taxon>Eukaryota</taxon>
        <taxon>Fungi</taxon>
        <taxon>Dikarya</taxon>
        <taxon>Basidiomycota</taxon>
        <taxon>Agaricomycotina</taxon>
        <taxon>Agaricomycetes</taxon>
        <taxon>Polyporales</taxon>
        <taxon>Cerrenaceae</taxon>
        <taxon>Cerrena</taxon>
    </lineage>
</organism>
<reference evidence="1 2" key="1">
    <citation type="submission" date="2022-09" db="EMBL/GenBank/DDBJ databases">
        <authorList>
            <person name="Palmer J.M."/>
        </authorList>
    </citation>
    <scope>NUCLEOTIDE SEQUENCE [LARGE SCALE GENOMIC DNA]</scope>
    <source>
        <strain evidence="1 2">DSM 7382</strain>
    </source>
</reference>
<evidence type="ECO:0008006" key="3">
    <source>
        <dbReference type="Google" id="ProtNLM"/>
    </source>
</evidence>